<feature type="domain" description="KANL3/Tex30 alpha/beta hydrolase-like" evidence="1">
    <location>
        <begin position="9"/>
        <end position="198"/>
    </location>
</feature>
<protein>
    <submittedName>
        <fullName evidence="2">Alpha/beta fold hydrolase</fullName>
    </submittedName>
</protein>
<dbReference type="Gene3D" id="3.40.50.1820">
    <property type="entry name" value="alpha/beta hydrolase"/>
    <property type="match status" value="1"/>
</dbReference>
<dbReference type="InterPro" id="IPR046879">
    <property type="entry name" value="KANL3/Tex30_Abhydrolase"/>
</dbReference>
<dbReference type="InterPro" id="IPR029058">
    <property type="entry name" value="AB_hydrolase_fold"/>
</dbReference>
<dbReference type="PANTHER" id="PTHR13136">
    <property type="entry name" value="TESTIS DEVELOPMENT PROTEIN PRTD"/>
    <property type="match status" value="1"/>
</dbReference>
<dbReference type="GO" id="GO:0016787">
    <property type="term" value="F:hydrolase activity"/>
    <property type="evidence" value="ECO:0007669"/>
    <property type="project" value="UniProtKB-KW"/>
</dbReference>
<gene>
    <name evidence="2" type="ORF">EOE65_09760</name>
</gene>
<accession>A0A437Q7W7</accession>
<dbReference type="SUPFAM" id="SSF53474">
    <property type="entry name" value="alpha/beta-Hydrolases"/>
    <property type="match status" value="1"/>
</dbReference>
<keyword evidence="2" id="KW-0378">Hydrolase</keyword>
<evidence type="ECO:0000313" key="2">
    <source>
        <dbReference type="EMBL" id="RVU30597.1"/>
    </source>
</evidence>
<dbReference type="EMBL" id="SACQ01000004">
    <property type="protein sequence ID" value="RVU30597.1"/>
    <property type="molecule type" value="Genomic_DNA"/>
</dbReference>
<proteinExistence type="predicted"/>
<dbReference type="PANTHER" id="PTHR13136:SF11">
    <property type="entry name" value="TESTIS-EXPRESSED PROTEIN 30"/>
    <property type="match status" value="1"/>
</dbReference>
<evidence type="ECO:0000259" key="1">
    <source>
        <dbReference type="Pfam" id="PF20408"/>
    </source>
</evidence>
<dbReference type="InterPro" id="IPR026555">
    <property type="entry name" value="NSL3/Tex30"/>
</dbReference>
<comment type="caution">
    <text evidence="2">The sequence shown here is derived from an EMBL/GenBank/DDBJ whole genome shotgun (WGS) entry which is preliminary data.</text>
</comment>
<keyword evidence="3" id="KW-1185">Reference proteome</keyword>
<organism evidence="2 3">
    <name type="scientific">Neptunomonas marina</name>
    <dbReference type="NCBI Taxonomy" id="1815562"/>
    <lineage>
        <taxon>Bacteria</taxon>
        <taxon>Pseudomonadati</taxon>
        <taxon>Pseudomonadota</taxon>
        <taxon>Gammaproteobacteria</taxon>
        <taxon>Oceanospirillales</taxon>
        <taxon>Oceanospirillaceae</taxon>
        <taxon>Neptunomonas</taxon>
    </lineage>
</organism>
<evidence type="ECO:0000313" key="3">
    <source>
        <dbReference type="Proteomes" id="UP000282818"/>
    </source>
</evidence>
<dbReference type="Proteomes" id="UP000282818">
    <property type="component" value="Unassembled WGS sequence"/>
</dbReference>
<name>A0A437Q7W7_9GAMM</name>
<dbReference type="AlphaFoldDB" id="A0A437Q7W7"/>
<dbReference type="Pfam" id="PF20408">
    <property type="entry name" value="Abhydrolase_11"/>
    <property type="match status" value="1"/>
</dbReference>
<dbReference type="RefSeq" id="WP_127694132.1">
    <property type="nucleotide sequence ID" value="NZ_SACQ01000004.1"/>
</dbReference>
<reference evidence="2 3" key="1">
    <citation type="submission" date="2019-01" db="EMBL/GenBank/DDBJ databases">
        <authorList>
            <person name="Chen W.-M."/>
        </authorList>
    </citation>
    <scope>NUCLEOTIDE SEQUENCE [LARGE SCALE GENOMIC DNA]</scope>
    <source>
        <strain evidence="2 3">HPM-16</strain>
    </source>
</reference>
<sequence>MFVDGDPEKGVFLFAHGAGAPADSEFMSLMADALAARGVQVVRFEFSYMAQRRHGGSKRPPDRINKLEIELLELVERFDHDLPVFIGGKSMGGRVAVRVLEASRAKACFVFGYPLHPAGNTENVRLEGLTRGDKPIYLFQGERDKLGSKEDFAELKLSENVITTWFDDADHDLAPRKRSGATQAQYIDQIAERVCAVIEQLR</sequence>